<dbReference type="Gene3D" id="3.40.50.10490">
    <property type="entry name" value="Glucose-6-phosphate isomerase like protein, domain 1"/>
    <property type="match status" value="1"/>
</dbReference>
<dbReference type="GO" id="GO:0016853">
    <property type="term" value="F:isomerase activity"/>
    <property type="evidence" value="ECO:0007669"/>
    <property type="project" value="InterPro"/>
</dbReference>
<dbReference type="GO" id="GO:1901135">
    <property type="term" value="P:carbohydrate derivative metabolic process"/>
    <property type="evidence" value="ECO:0007669"/>
    <property type="project" value="InterPro"/>
</dbReference>
<organism evidence="3 4">
    <name type="scientific">Candidatus Argoarchaeum ethanivorans</name>
    <dbReference type="NCBI Taxonomy" id="2608793"/>
    <lineage>
        <taxon>Archaea</taxon>
        <taxon>Methanobacteriati</taxon>
        <taxon>Methanobacteriota</taxon>
        <taxon>Stenosarchaea group</taxon>
        <taxon>Methanomicrobia</taxon>
        <taxon>Methanosarcinales</taxon>
        <taxon>Methanosarcinales incertae sedis</taxon>
        <taxon>GOM Arc I cluster</taxon>
        <taxon>Candidatus Argoarchaeum</taxon>
    </lineage>
</organism>
<accession>A0A811TJK2</accession>
<dbReference type="PANTHER" id="PTHR43443">
    <property type="entry name" value="3-HEXULOSE-6-PHOSPHATE ISOMERASE"/>
    <property type="match status" value="1"/>
</dbReference>
<dbReference type="CDD" id="cd05005">
    <property type="entry name" value="SIS_PHI"/>
    <property type="match status" value="1"/>
</dbReference>
<dbReference type="InterPro" id="IPR001347">
    <property type="entry name" value="SIS_dom"/>
</dbReference>
<dbReference type="EMBL" id="CAJHIS010000047">
    <property type="protein sequence ID" value="CAD6495016.1"/>
    <property type="molecule type" value="Genomic_DNA"/>
</dbReference>
<evidence type="ECO:0000313" key="4">
    <source>
        <dbReference type="Proteomes" id="UP000634805"/>
    </source>
</evidence>
<protein>
    <recommendedName>
        <fullName evidence="2">SIS domain-containing protein</fullName>
    </recommendedName>
</protein>
<reference evidence="3" key="1">
    <citation type="submission" date="2020-10" db="EMBL/GenBank/DDBJ databases">
        <authorList>
            <person name="Hahn C.J."/>
            <person name="Laso-Perez R."/>
            <person name="Vulcano F."/>
            <person name="Vaziourakis K.-M."/>
            <person name="Stokke R."/>
            <person name="Steen I.H."/>
            <person name="Teske A."/>
            <person name="Boetius A."/>
            <person name="Liebeke M."/>
            <person name="Amann R."/>
            <person name="Knittel K."/>
        </authorList>
    </citation>
    <scope>NUCLEOTIDE SEQUENCE</scope>
    <source>
        <strain evidence="3">Gfbio:e3339647-f889-4370-9287-4fb5cb688e4c:AG392D22_GoMArc1</strain>
    </source>
</reference>
<evidence type="ECO:0000313" key="3">
    <source>
        <dbReference type="EMBL" id="CAD6495016.1"/>
    </source>
</evidence>
<gene>
    <name evidence="3" type="ORF">EMLJLAPB_01102</name>
</gene>
<dbReference type="SUPFAM" id="SSF53697">
    <property type="entry name" value="SIS domain"/>
    <property type="match status" value="1"/>
</dbReference>
<evidence type="ECO:0000259" key="2">
    <source>
        <dbReference type="PROSITE" id="PS51464"/>
    </source>
</evidence>
<dbReference type="InterPro" id="IPR046348">
    <property type="entry name" value="SIS_dom_sf"/>
</dbReference>
<sequence length="207" mass="22578">MLDDKKCKCENLIFTMNLIAGHVKKMSGDLDIKSVSKFVCKLVSAKKDLFRVFIMGAGRSGLVGRSFAMRLMHLGFTVFVVGETTTPAVHSDDIVIAISGSGETPSIVSLGKITKDIGATLITITSNPRAALAGISDITVKIRGRTGDLDEEGYLERHMKGEYRTLTPMGTTFEISTMIFLDSVIAELMVLIDATEDDLKKRHSVFD</sequence>
<dbReference type="GO" id="GO:0097367">
    <property type="term" value="F:carbohydrate derivative binding"/>
    <property type="evidence" value="ECO:0007669"/>
    <property type="project" value="InterPro"/>
</dbReference>
<dbReference type="AlphaFoldDB" id="A0A811TJK2"/>
<dbReference type="Pfam" id="PF01380">
    <property type="entry name" value="SIS"/>
    <property type="match status" value="1"/>
</dbReference>
<dbReference type="InterPro" id="IPR017552">
    <property type="entry name" value="PHI/rmpB"/>
</dbReference>
<evidence type="ECO:0000256" key="1">
    <source>
        <dbReference type="ARBA" id="ARBA00009235"/>
    </source>
</evidence>
<name>A0A811TJK2_9EURY</name>
<dbReference type="PANTHER" id="PTHR43443:SF1">
    <property type="entry name" value="3-HEXULOSE-6-PHOSPHATE ISOMERASE"/>
    <property type="match status" value="1"/>
</dbReference>
<dbReference type="PROSITE" id="PS51464">
    <property type="entry name" value="SIS"/>
    <property type="match status" value="1"/>
</dbReference>
<proteinExistence type="inferred from homology"/>
<dbReference type="Proteomes" id="UP000634805">
    <property type="component" value="Unassembled WGS sequence"/>
</dbReference>
<feature type="domain" description="SIS" evidence="2">
    <location>
        <begin position="39"/>
        <end position="194"/>
    </location>
</feature>
<comment type="similarity">
    <text evidence="1">Belongs to the SIS family. PHI subfamily.</text>
</comment>
<dbReference type="NCBIfam" id="TIGR03127">
    <property type="entry name" value="RuMP_HxlB"/>
    <property type="match status" value="1"/>
</dbReference>
<comment type="caution">
    <text evidence="3">The sequence shown here is derived from an EMBL/GenBank/DDBJ whole genome shotgun (WGS) entry which is preliminary data.</text>
</comment>